<dbReference type="InterPro" id="IPR034660">
    <property type="entry name" value="DinB/YfiT-like"/>
</dbReference>
<gene>
    <name evidence="1" type="ORF">HXA33_13440</name>
</gene>
<evidence type="ECO:0000313" key="2">
    <source>
        <dbReference type="Proteomes" id="UP001057753"/>
    </source>
</evidence>
<reference evidence="1" key="1">
    <citation type="submission" date="2020-06" db="EMBL/GenBank/DDBJ databases">
        <title>Insight into the genomes of haloalkaliphilic bacilli from Kenyan soda lakes.</title>
        <authorList>
            <person name="Mwirichia R."/>
            <person name="Villamizar G.C."/>
            <person name="Poehlein A."/>
            <person name="Mugweru J."/>
            <person name="Kipnyargis A."/>
            <person name="Kiplimo D."/>
            <person name="Orwa P."/>
            <person name="Daniel R."/>
        </authorList>
    </citation>
    <scope>NUCLEOTIDE SEQUENCE</scope>
    <source>
        <strain evidence="1">B1096_S55</strain>
    </source>
</reference>
<dbReference type="RefSeq" id="WP_257821957.1">
    <property type="nucleotide sequence ID" value="NZ_JABXYM010000001.1"/>
</dbReference>
<dbReference type="InterPro" id="IPR007061">
    <property type="entry name" value="MST-like"/>
</dbReference>
<dbReference type="Gene3D" id="1.20.120.450">
    <property type="entry name" value="dinb family like domain"/>
    <property type="match status" value="1"/>
</dbReference>
<organism evidence="1 2">
    <name type="scientific">Salipaludibacillus agaradhaerens</name>
    <name type="common">Bacillus agaradhaerens</name>
    <dbReference type="NCBI Taxonomy" id="76935"/>
    <lineage>
        <taxon>Bacteria</taxon>
        <taxon>Bacillati</taxon>
        <taxon>Bacillota</taxon>
        <taxon>Bacilli</taxon>
        <taxon>Bacillales</taxon>
        <taxon>Bacillaceae</taxon>
    </lineage>
</organism>
<dbReference type="SUPFAM" id="SSF109854">
    <property type="entry name" value="DinB/YfiT-like putative metalloenzymes"/>
    <property type="match status" value="1"/>
</dbReference>
<name>A0A9Q4G084_SALAG</name>
<dbReference type="AlphaFoldDB" id="A0A9Q4G084"/>
<dbReference type="EMBL" id="JABXYM010000001">
    <property type="protein sequence ID" value="MCR6097549.1"/>
    <property type="molecule type" value="Genomic_DNA"/>
</dbReference>
<accession>A0A9Q4G084</accession>
<keyword evidence="2" id="KW-1185">Reference proteome</keyword>
<evidence type="ECO:0000313" key="1">
    <source>
        <dbReference type="EMBL" id="MCR6097549.1"/>
    </source>
</evidence>
<dbReference type="Pfam" id="PF04978">
    <property type="entry name" value="MST"/>
    <property type="match status" value="1"/>
</dbReference>
<proteinExistence type="predicted"/>
<comment type="caution">
    <text evidence="1">The sequence shown here is derived from an EMBL/GenBank/DDBJ whole genome shotgun (WGS) entry which is preliminary data.</text>
</comment>
<protein>
    <submittedName>
        <fullName evidence="1">DUF664 domain-containing protein</fullName>
    </submittedName>
</protein>
<sequence length="175" mass="20777">MKDYRLISVNGYSEKIGTLVWMLENARNVTLDEVMALNEDKLDTRLQGNGNTIATLLMHIAAIEYVHQILTFEQRDLTEKEYAKWQPALELGEKACEVYKQQPLSYYITVLQQVREQTLSFLKTQHDSWLFEEDKWPNGVPINHYYLWYHVLEDEISHRGQIRMMIRQLSENKCH</sequence>
<dbReference type="Proteomes" id="UP001057753">
    <property type="component" value="Unassembled WGS sequence"/>
</dbReference>